<dbReference type="InterPro" id="IPR050695">
    <property type="entry name" value="N-acetylmuramoyl_amidase_3"/>
</dbReference>
<evidence type="ECO:0000256" key="2">
    <source>
        <dbReference type="SAM" id="MobiDB-lite"/>
    </source>
</evidence>
<comment type="caution">
    <text evidence="4">The sequence shown here is derived from an EMBL/GenBank/DDBJ whole genome shotgun (WGS) entry which is preliminary data.</text>
</comment>
<proteinExistence type="predicted"/>
<evidence type="ECO:0000313" key="4">
    <source>
        <dbReference type="EMBL" id="NQE37601.1"/>
    </source>
</evidence>
<dbReference type="RefSeq" id="WP_246276993.1">
    <property type="nucleotide sequence ID" value="NZ_CAWPPK010000044.1"/>
</dbReference>
<evidence type="ECO:0000259" key="3">
    <source>
        <dbReference type="SMART" id="SM00646"/>
    </source>
</evidence>
<feature type="domain" description="MurNAc-LAA" evidence="3">
    <location>
        <begin position="505"/>
        <end position="614"/>
    </location>
</feature>
<sequence length="620" mass="66839">MLKADRTSSALPAFGSNANEEKTVVKFHWLLPSFLSVFLLAGAAEAARLQSWRFDASENRLYITTDGGVQPKAQLIFNPTRLVIDLPGTSLGRPSVSKPLSGAIESVRVGQFDNDTTRIVVEIRDGFTLDPEQVKFRGISASEWTVDLPTPVRGGDRNPISEPGGERLSVQPSASQAQSAEATVVQNVQVTADGFLVGTAGGSPQINFQQSRAGDIATLDIEGATLAPGLSSQQPQTNGKHGVDKIEVRQLPTDPPVTRVTLRMKSPNTQWRASVSNLGGVVLLPASVRQPSVSRSLTVAPPARQAQGNLARVQSIDLASNGTQLVVRTDRQVSYTSGWDQGSRAYWIRIASSSLAGQIPQLDANSPVSFTASQEDAETVVIWVQPRSGVEVGRVTRPSPQLLSLQLRSNASAQQPLTRTPSPQPLPRRTFGTGDLPQVSNRRAVVAIDPGHGGRDPGAVGIQGIQEKEIVLDISFQVARMLEQQGVQAVMTRTDDSEIDLEPRVSLAERVNASLFVSIHANAINMSRPDISGIETYYFENGQDLARVIHGSILQGTGATDRRVRQARFYVLRKTSMPSVLLEVGFVTGAEDAARLSDPAYRSQMAASIARGILLYLQQR</sequence>
<dbReference type="Pfam" id="PF11741">
    <property type="entry name" value="AMIN"/>
    <property type="match status" value="2"/>
</dbReference>
<gene>
    <name evidence="4" type="primary">lytC</name>
    <name evidence="4" type="ORF">E5S67_05375</name>
</gene>
<dbReference type="GO" id="GO:0008745">
    <property type="term" value="F:N-acetylmuramoyl-L-alanine amidase activity"/>
    <property type="evidence" value="ECO:0007669"/>
    <property type="project" value="UniProtKB-EC"/>
</dbReference>
<accession>A0ABX2D4L9</accession>
<dbReference type="SMART" id="SM00646">
    <property type="entry name" value="Ami_3"/>
    <property type="match status" value="1"/>
</dbReference>
<feature type="region of interest" description="Disordered" evidence="2">
    <location>
        <begin position="149"/>
        <end position="175"/>
    </location>
</feature>
<dbReference type="Gene3D" id="2.60.40.3500">
    <property type="match status" value="1"/>
</dbReference>
<dbReference type="EMBL" id="SRRZ01000138">
    <property type="protein sequence ID" value="NQE37601.1"/>
    <property type="molecule type" value="Genomic_DNA"/>
</dbReference>
<dbReference type="PANTHER" id="PTHR30404">
    <property type="entry name" value="N-ACETYLMURAMOYL-L-ALANINE AMIDASE"/>
    <property type="match status" value="1"/>
</dbReference>
<dbReference type="InterPro" id="IPR002508">
    <property type="entry name" value="MurNAc-LAA_cat"/>
</dbReference>
<dbReference type="SUPFAM" id="SSF53187">
    <property type="entry name" value="Zn-dependent exopeptidases"/>
    <property type="match status" value="1"/>
</dbReference>
<reference evidence="4 5" key="1">
    <citation type="journal article" date="2020" name="Sci. Rep.">
        <title>A novel cyanobacterial geosmin producer, revising GeoA distribution and dispersion patterns in Bacteria.</title>
        <authorList>
            <person name="Churro C."/>
            <person name="Semedo-Aguiar A.P."/>
            <person name="Silva A.D."/>
            <person name="Pereira-Leal J.B."/>
            <person name="Leite R.B."/>
        </authorList>
    </citation>
    <scope>NUCLEOTIDE SEQUENCE [LARGE SCALE GENOMIC DNA]</scope>
    <source>
        <strain evidence="4 5">IPMA8</strain>
    </source>
</reference>
<protein>
    <submittedName>
        <fullName evidence="4">N-acetylmuramoyl-L-alanine amidase LytC</fullName>
        <ecNumber evidence="4">3.5.1.28</ecNumber>
    </submittedName>
</protein>
<evidence type="ECO:0000256" key="1">
    <source>
        <dbReference type="ARBA" id="ARBA00022801"/>
    </source>
</evidence>
<feature type="region of interest" description="Disordered" evidence="2">
    <location>
        <begin position="407"/>
        <end position="436"/>
    </location>
</feature>
<dbReference type="Pfam" id="PF01520">
    <property type="entry name" value="Amidase_3"/>
    <property type="match status" value="1"/>
</dbReference>
<dbReference type="InterPro" id="IPR021731">
    <property type="entry name" value="AMIN_dom"/>
</dbReference>
<dbReference type="CDD" id="cd02696">
    <property type="entry name" value="MurNAc-LAA"/>
    <property type="match status" value="1"/>
</dbReference>
<evidence type="ECO:0000313" key="5">
    <source>
        <dbReference type="Proteomes" id="UP000702425"/>
    </source>
</evidence>
<dbReference type="Gene3D" id="3.40.630.40">
    <property type="entry name" value="Zn-dependent exopeptidases"/>
    <property type="match status" value="1"/>
</dbReference>
<dbReference type="EC" id="3.5.1.28" evidence="4"/>
<keyword evidence="5" id="KW-1185">Reference proteome</keyword>
<name>A0ABX2D4L9_9CYAN</name>
<keyword evidence="1 4" id="KW-0378">Hydrolase</keyword>
<feature type="compositionally biased region" description="Polar residues" evidence="2">
    <location>
        <begin position="410"/>
        <end position="421"/>
    </location>
</feature>
<dbReference type="Proteomes" id="UP000702425">
    <property type="component" value="Unassembled WGS sequence"/>
</dbReference>
<dbReference type="PANTHER" id="PTHR30404:SF0">
    <property type="entry name" value="N-ACETYLMURAMOYL-L-ALANINE AMIDASE AMIC"/>
    <property type="match status" value="1"/>
</dbReference>
<organism evidence="4 5">
    <name type="scientific">Microcoleus asticus IPMA8</name>
    <dbReference type="NCBI Taxonomy" id="2563858"/>
    <lineage>
        <taxon>Bacteria</taxon>
        <taxon>Bacillati</taxon>
        <taxon>Cyanobacteriota</taxon>
        <taxon>Cyanophyceae</taxon>
        <taxon>Oscillatoriophycideae</taxon>
        <taxon>Oscillatoriales</taxon>
        <taxon>Microcoleaceae</taxon>
        <taxon>Microcoleus</taxon>
        <taxon>Microcoleus asticus</taxon>
    </lineage>
</organism>